<evidence type="ECO:0000256" key="3">
    <source>
        <dbReference type="ARBA" id="ARBA00022840"/>
    </source>
</evidence>
<keyword evidence="6" id="KW-1185">Reference proteome</keyword>
<dbReference type="Pfam" id="PF00012">
    <property type="entry name" value="HSP70"/>
    <property type="match status" value="1"/>
</dbReference>
<proteinExistence type="inferred from homology"/>
<dbReference type="Proteomes" id="UP001175271">
    <property type="component" value="Unassembled WGS sequence"/>
</dbReference>
<evidence type="ECO:0000256" key="1">
    <source>
        <dbReference type="ARBA" id="ARBA00007381"/>
    </source>
</evidence>
<comment type="caution">
    <text evidence="5">The sequence shown here is derived from an EMBL/GenBank/DDBJ whole genome shotgun (WGS) entry which is preliminary data.</text>
</comment>
<dbReference type="InterPro" id="IPR013126">
    <property type="entry name" value="Hsp_70_fam"/>
</dbReference>
<dbReference type="GO" id="GO:0140662">
    <property type="term" value="F:ATP-dependent protein folding chaperone"/>
    <property type="evidence" value="ECO:0007669"/>
    <property type="project" value="InterPro"/>
</dbReference>
<dbReference type="PANTHER" id="PTHR19375">
    <property type="entry name" value="HEAT SHOCK PROTEIN 70KDA"/>
    <property type="match status" value="1"/>
</dbReference>
<evidence type="ECO:0000256" key="4">
    <source>
        <dbReference type="SAM" id="MobiDB-lite"/>
    </source>
</evidence>
<feature type="region of interest" description="Disordered" evidence="4">
    <location>
        <begin position="67"/>
        <end position="101"/>
    </location>
</feature>
<dbReference type="Gene3D" id="3.90.640.10">
    <property type="entry name" value="Actin, Chain A, domain 4"/>
    <property type="match status" value="1"/>
</dbReference>
<dbReference type="GO" id="GO:0005524">
    <property type="term" value="F:ATP binding"/>
    <property type="evidence" value="ECO:0007669"/>
    <property type="project" value="UniProtKB-KW"/>
</dbReference>
<accession>A0AA39IA74</accession>
<evidence type="ECO:0000256" key="2">
    <source>
        <dbReference type="ARBA" id="ARBA00022741"/>
    </source>
</evidence>
<organism evidence="5 6">
    <name type="scientific">Steinernema hermaphroditum</name>
    <dbReference type="NCBI Taxonomy" id="289476"/>
    <lineage>
        <taxon>Eukaryota</taxon>
        <taxon>Metazoa</taxon>
        <taxon>Ecdysozoa</taxon>
        <taxon>Nematoda</taxon>
        <taxon>Chromadorea</taxon>
        <taxon>Rhabditida</taxon>
        <taxon>Tylenchina</taxon>
        <taxon>Panagrolaimomorpha</taxon>
        <taxon>Strongyloidoidea</taxon>
        <taxon>Steinernematidae</taxon>
        <taxon>Steinernema</taxon>
    </lineage>
</organism>
<dbReference type="EMBL" id="JAUCMV010000002">
    <property type="protein sequence ID" value="KAK0419229.1"/>
    <property type="molecule type" value="Genomic_DNA"/>
</dbReference>
<evidence type="ECO:0000313" key="6">
    <source>
        <dbReference type="Proteomes" id="UP001175271"/>
    </source>
</evidence>
<feature type="compositionally biased region" description="Basic and acidic residues" evidence="4">
    <location>
        <begin position="83"/>
        <end position="93"/>
    </location>
</feature>
<feature type="compositionally biased region" description="Acidic residues" evidence="4">
    <location>
        <begin position="68"/>
        <end position="79"/>
    </location>
</feature>
<name>A0AA39IA74_9BILA</name>
<dbReference type="FunFam" id="3.30.420.40:FF:000028">
    <property type="entry name" value="heat shock 70 kDa protein-like"/>
    <property type="match status" value="1"/>
</dbReference>
<comment type="similarity">
    <text evidence="1">Belongs to the heat shock protein 70 family.</text>
</comment>
<dbReference type="SUPFAM" id="SSF53067">
    <property type="entry name" value="Actin-like ATPase domain"/>
    <property type="match status" value="2"/>
</dbReference>
<keyword evidence="2" id="KW-0547">Nucleotide-binding</keyword>
<dbReference type="InterPro" id="IPR043129">
    <property type="entry name" value="ATPase_NBD"/>
</dbReference>
<gene>
    <name evidence="5" type="ORF">QR680_014028</name>
</gene>
<dbReference type="FunFam" id="3.90.640.10:FF:000003">
    <property type="entry name" value="Molecular chaperone DnaK"/>
    <property type="match status" value="1"/>
</dbReference>
<dbReference type="Gene3D" id="3.30.420.40">
    <property type="match status" value="2"/>
</dbReference>
<sequence length="473" mass="52048">MSQDAEEMSKVTYAAAVKAMANLKVADDVQSHEEGITKTEVPKGGGDILQAAEAASALALFEEIQGNSEDEDVYEDPPENVEVPEKSESHEEDVPPADVKPENVAPVRSVLGIDLGSSFCRVAVVENGEVVEIPCSELKNSDMTKEAFFLNPTYVKNFQSVGDLIVDLKKSAEAYLNHPVKKASLTVPTVFNDHHKDVLRQICIVNGIDEVSFADEATTAAYMLHTDEEVPQKTPVLFFNLGGGFLDIAVMKFDGNEAHCLAKGGLADVGGNRIDMHLANWFHKCFQNKHCHTVGVVPMPSADSLTHQRLLFECEAAKRTLSVAQRARISLEPYIGGVNFEEDIARAYFEEMFQDLCMRYLEAVADVLAKAQVKKEQITYVVLSGESCRIPMIQETLLRFFNNRAHLNKNLLAKNDAVFGAAIEALAHYQPEEASKCLKIQECPKGPHEAAEVEADETPLLWGTAVFDPCHIL</sequence>
<evidence type="ECO:0000313" key="5">
    <source>
        <dbReference type="EMBL" id="KAK0419229.1"/>
    </source>
</evidence>
<keyword evidence="3" id="KW-0067">ATP-binding</keyword>
<protein>
    <submittedName>
        <fullName evidence="5">Uncharacterized protein</fullName>
    </submittedName>
</protein>
<dbReference type="AlphaFoldDB" id="A0AA39IA74"/>
<reference evidence="5" key="1">
    <citation type="submission" date="2023-06" db="EMBL/GenBank/DDBJ databases">
        <title>Genomic analysis of the entomopathogenic nematode Steinernema hermaphroditum.</title>
        <authorList>
            <person name="Schwarz E.M."/>
            <person name="Heppert J.K."/>
            <person name="Baniya A."/>
            <person name="Schwartz H.T."/>
            <person name="Tan C.-H."/>
            <person name="Antoshechkin I."/>
            <person name="Sternberg P.W."/>
            <person name="Goodrich-Blair H."/>
            <person name="Dillman A.R."/>
        </authorList>
    </citation>
    <scope>NUCLEOTIDE SEQUENCE</scope>
    <source>
        <strain evidence="5">PS9179</strain>
        <tissue evidence="5">Whole animal</tissue>
    </source>
</reference>